<dbReference type="Proteomes" id="UP000646749">
    <property type="component" value="Unassembled WGS sequence"/>
</dbReference>
<sequence length="246" mass="25564">MEHVGGYVAPTTLLTRVPMVTVYADGRVITEGPQTMMYPGPALPNLQLNRIAAEDVDTLIKRARAAGVGEKIDLGQPSVTDVPSTRFTVSSGSGKEVLEVYGLAEGNNEAAAGLTEAQRAARTKLQELLAALTNLTGTLGADKAGQPQPYEAEAVAAVAIPWQADDNGLAASAEIKWPGPALPGSPPASGPDQGCVEVRGAEATALLDAATKANTRTPWTSDGKRWQVSLRPLLPDEKGCADLATN</sequence>
<dbReference type="EMBL" id="BONW01000035">
    <property type="protein sequence ID" value="GIG91242.1"/>
    <property type="molecule type" value="Genomic_DNA"/>
</dbReference>
<accession>A0ABQ4E925</accession>
<organism evidence="1 2">
    <name type="scientific">Plantactinospora endophytica</name>
    <dbReference type="NCBI Taxonomy" id="673535"/>
    <lineage>
        <taxon>Bacteria</taxon>
        <taxon>Bacillati</taxon>
        <taxon>Actinomycetota</taxon>
        <taxon>Actinomycetes</taxon>
        <taxon>Micromonosporales</taxon>
        <taxon>Micromonosporaceae</taxon>
        <taxon>Plantactinospora</taxon>
    </lineage>
</organism>
<evidence type="ECO:0000313" key="2">
    <source>
        <dbReference type="Proteomes" id="UP000646749"/>
    </source>
</evidence>
<keyword evidence="2" id="KW-1185">Reference proteome</keyword>
<evidence type="ECO:0000313" key="1">
    <source>
        <dbReference type="EMBL" id="GIG91242.1"/>
    </source>
</evidence>
<name>A0ABQ4E925_9ACTN</name>
<comment type="caution">
    <text evidence="1">The sequence shown here is derived from an EMBL/GenBank/DDBJ whole genome shotgun (WGS) entry which is preliminary data.</text>
</comment>
<reference evidence="1 2" key="1">
    <citation type="submission" date="2021-01" db="EMBL/GenBank/DDBJ databases">
        <title>Whole genome shotgun sequence of Plantactinospora endophytica NBRC 110450.</title>
        <authorList>
            <person name="Komaki H."/>
            <person name="Tamura T."/>
        </authorList>
    </citation>
    <scope>NUCLEOTIDE SEQUENCE [LARGE SCALE GENOMIC DNA]</scope>
    <source>
        <strain evidence="1 2">NBRC 110450</strain>
    </source>
</reference>
<gene>
    <name evidence="1" type="ORF">Pen02_61780</name>
</gene>
<protein>
    <submittedName>
        <fullName evidence="1">Uncharacterized protein</fullName>
    </submittedName>
</protein>
<proteinExistence type="predicted"/>